<evidence type="ECO:0000256" key="1">
    <source>
        <dbReference type="ARBA" id="ARBA00004917"/>
    </source>
</evidence>
<dbReference type="InterPro" id="IPR036467">
    <property type="entry name" value="LS/RS_sf"/>
</dbReference>
<dbReference type="CDD" id="cd09209">
    <property type="entry name" value="Lumazine_synthase-I"/>
    <property type="match status" value="1"/>
</dbReference>
<comment type="similarity">
    <text evidence="2">Belongs to the DMRL synthase family.</text>
</comment>
<dbReference type="GO" id="GO:0005829">
    <property type="term" value="C:cytosol"/>
    <property type="evidence" value="ECO:0007669"/>
    <property type="project" value="TreeGrafter"/>
</dbReference>
<dbReference type="EC" id="2.5.1.78" evidence="3"/>
<sequence>MAGKAPDLEIKNFSNLKAVVISASWHPEICQALVDGAVRGFAESGIPNVEIRKVAGSFELPLAAQLALDSGFDVAVVVGLVLRGQTPHFDYVCQGVTSGIMDVSLSRSKPIGFGVLMCDTIEQAQARAGFPNSFEDKGYDSAVAALSILL</sequence>
<dbReference type="Pfam" id="PF00885">
    <property type="entry name" value="DMRL_synthase"/>
    <property type="match status" value="1"/>
</dbReference>
<reference evidence="7" key="1">
    <citation type="submission" date="2020-05" db="EMBL/GenBank/DDBJ databases">
        <authorList>
            <person name="Chiriac C."/>
            <person name="Salcher M."/>
            <person name="Ghai R."/>
            <person name="Kavagutti S V."/>
        </authorList>
    </citation>
    <scope>NUCLEOTIDE SEQUENCE</scope>
</reference>
<dbReference type="GO" id="GO:0009349">
    <property type="term" value="C:riboflavin synthase complex"/>
    <property type="evidence" value="ECO:0007669"/>
    <property type="project" value="InterPro"/>
</dbReference>
<dbReference type="PANTHER" id="PTHR21058">
    <property type="entry name" value="6,7-DIMETHYL-8-RIBITYLLUMAZINE SYNTHASE DMRL SYNTHASE LUMAZINE SYNTHASE"/>
    <property type="match status" value="1"/>
</dbReference>
<dbReference type="GO" id="GO:0009231">
    <property type="term" value="P:riboflavin biosynthetic process"/>
    <property type="evidence" value="ECO:0007669"/>
    <property type="project" value="UniProtKB-UniPathway"/>
</dbReference>
<dbReference type="EMBL" id="CAEZSJ010000106">
    <property type="protein sequence ID" value="CAB4542755.1"/>
    <property type="molecule type" value="Genomic_DNA"/>
</dbReference>
<evidence type="ECO:0000256" key="6">
    <source>
        <dbReference type="ARBA" id="ARBA00048785"/>
    </source>
</evidence>
<dbReference type="NCBIfam" id="TIGR00114">
    <property type="entry name" value="lumazine-synth"/>
    <property type="match status" value="1"/>
</dbReference>
<dbReference type="AlphaFoldDB" id="A0A6J6BVG9"/>
<dbReference type="PANTHER" id="PTHR21058:SF0">
    <property type="entry name" value="6,7-DIMETHYL-8-RIBITYLLUMAZINE SYNTHASE"/>
    <property type="match status" value="1"/>
</dbReference>
<organism evidence="7">
    <name type="scientific">freshwater metagenome</name>
    <dbReference type="NCBI Taxonomy" id="449393"/>
    <lineage>
        <taxon>unclassified sequences</taxon>
        <taxon>metagenomes</taxon>
        <taxon>ecological metagenomes</taxon>
    </lineage>
</organism>
<evidence type="ECO:0000256" key="3">
    <source>
        <dbReference type="ARBA" id="ARBA00012664"/>
    </source>
</evidence>
<dbReference type="UniPathway" id="UPA00275">
    <property type="reaction ID" value="UER00404"/>
</dbReference>
<proteinExistence type="inferred from homology"/>
<dbReference type="InterPro" id="IPR002180">
    <property type="entry name" value="LS/RS"/>
</dbReference>
<dbReference type="HAMAP" id="MF_00178">
    <property type="entry name" value="Lumazine_synth"/>
    <property type="match status" value="1"/>
</dbReference>
<dbReference type="GO" id="GO:0000906">
    <property type="term" value="F:6,7-dimethyl-8-ribityllumazine synthase activity"/>
    <property type="evidence" value="ECO:0007669"/>
    <property type="project" value="UniProtKB-EC"/>
</dbReference>
<keyword evidence="4" id="KW-0686">Riboflavin biosynthesis</keyword>
<accession>A0A6J6BVG9</accession>
<name>A0A6J6BVG9_9ZZZZ</name>
<keyword evidence="5" id="KW-0808">Transferase</keyword>
<evidence type="ECO:0000256" key="5">
    <source>
        <dbReference type="ARBA" id="ARBA00022679"/>
    </source>
</evidence>
<protein>
    <recommendedName>
        <fullName evidence="3">6,7-dimethyl-8-ribityllumazine synthase</fullName>
        <ecNumber evidence="3">2.5.1.78</ecNumber>
    </recommendedName>
</protein>
<comment type="catalytic activity">
    <reaction evidence="6">
        <text>(2S)-2-hydroxy-3-oxobutyl phosphate + 5-amino-6-(D-ribitylamino)uracil = 6,7-dimethyl-8-(1-D-ribityl)lumazine + phosphate + 2 H2O + H(+)</text>
        <dbReference type="Rhea" id="RHEA:26152"/>
        <dbReference type="ChEBI" id="CHEBI:15377"/>
        <dbReference type="ChEBI" id="CHEBI:15378"/>
        <dbReference type="ChEBI" id="CHEBI:15934"/>
        <dbReference type="ChEBI" id="CHEBI:43474"/>
        <dbReference type="ChEBI" id="CHEBI:58201"/>
        <dbReference type="ChEBI" id="CHEBI:58830"/>
        <dbReference type="EC" id="2.5.1.78"/>
    </reaction>
</comment>
<evidence type="ECO:0000256" key="4">
    <source>
        <dbReference type="ARBA" id="ARBA00022619"/>
    </source>
</evidence>
<evidence type="ECO:0000313" key="7">
    <source>
        <dbReference type="EMBL" id="CAB4542755.1"/>
    </source>
</evidence>
<dbReference type="SUPFAM" id="SSF52121">
    <property type="entry name" value="Lumazine synthase"/>
    <property type="match status" value="1"/>
</dbReference>
<evidence type="ECO:0000256" key="2">
    <source>
        <dbReference type="ARBA" id="ARBA00007424"/>
    </source>
</evidence>
<comment type="pathway">
    <text evidence="1">Cofactor biosynthesis; riboflavin biosynthesis; riboflavin from 2-hydroxy-3-oxobutyl phosphate and 5-amino-6-(D-ribitylamino)uracil: step 1/2.</text>
</comment>
<dbReference type="InterPro" id="IPR034964">
    <property type="entry name" value="LS"/>
</dbReference>
<gene>
    <name evidence="7" type="ORF">UFOPK1425_00646</name>
</gene>
<dbReference type="Gene3D" id="3.40.50.960">
    <property type="entry name" value="Lumazine/riboflavin synthase"/>
    <property type="match status" value="1"/>
</dbReference>